<organism evidence="1 2">
    <name type="scientific">Vararia minispora EC-137</name>
    <dbReference type="NCBI Taxonomy" id="1314806"/>
    <lineage>
        <taxon>Eukaryota</taxon>
        <taxon>Fungi</taxon>
        <taxon>Dikarya</taxon>
        <taxon>Basidiomycota</taxon>
        <taxon>Agaricomycotina</taxon>
        <taxon>Agaricomycetes</taxon>
        <taxon>Russulales</taxon>
        <taxon>Lachnocladiaceae</taxon>
        <taxon>Vararia</taxon>
    </lineage>
</organism>
<protein>
    <submittedName>
        <fullName evidence="1">DER1-domain-containing protein</fullName>
    </submittedName>
</protein>
<name>A0ACB8Q7S4_9AGAM</name>
<evidence type="ECO:0000313" key="1">
    <source>
        <dbReference type="EMBL" id="KAI0027550.1"/>
    </source>
</evidence>
<accession>A0ACB8Q7S4</accession>
<reference evidence="1" key="2">
    <citation type="journal article" date="2022" name="New Phytol.">
        <title>Evolutionary transition to the ectomycorrhizal habit in the genomes of a hyperdiverse lineage of mushroom-forming fungi.</title>
        <authorList>
            <person name="Looney B."/>
            <person name="Miyauchi S."/>
            <person name="Morin E."/>
            <person name="Drula E."/>
            <person name="Courty P.E."/>
            <person name="Kohler A."/>
            <person name="Kuo A."/>
            <person name="LaButti K."/>
            <person name="Pangilinan J."/>
            <person name="Lipzen A."/>
            <person name="Riley R."/>
            <person name="Andreopoulos W."/>
            <person name="He G."/>
            <person name="Johnson J."/>
            <person name="Nolan M."/>
            <person name="Tritt A."/>
            <person name="Barry K.W."/>
            <person name="Grigoriev I.V."/>
            <person name="Nagy L.G."/>
            <person name="Hibbett D."/>
            <person name="Henrissat B."/>
            <person name="Matheny P.B."/>
            <person name="Labbe J."/>
            <person name="Martin F.M."/>
        </authorList>
    </citation>
    <scope>NUCLEOTIDE SEQUENCE</scope>
    <source>
        <strain evidence="1">EC-137</strain>
    </source>
</reference>
<comment type="caution">
    <text evidence="1">The sequence shown here is derived from an EMBL/GenBank/DDBJ whole genome shotgun (WGS) entry which is preliminary data.</text>
</comment>
<sequence length="259" mass="28368">MANNGFWDEIRKIPPVTRFLCGSSLVVSIPAMTQLLHPYYVIFMKDLVVKKFEVWRIWSSFFLGSTGINYVFEIVMLYRNANMLEEGAYSGRSADLAWQLILACGAIIGLNLPLKSMVHNRPLTLCLTYLGSALAPAGTQTSLFGLLTFPLAYLPYALIGMDFIMGGPSAAAQSVTGAIVGHLWWWLIFTGSTSNVNAVPAPAWARAPHWLRSMVGDNGPPRFGTNSGVHVVPPRQRDAQTNGRSTGYNWGAGQRLGSE</sequence>
<keyword evidence="2" id="KW-1185">Reference proteome</keyword>
<dbReference type="Proteomes" id="UP000814128">
    <property type="component" value="Unassembled WGS sequence"/>
</dbReference>
<gene>
    <name evidence="1" type="ORF">K488DRAFT_61208</name>
</gene>
<reference evidence="1" key="1">
    <citation type="submission" date="2021-02" db="EMBL/GenBank/DDBJ databases">
        <authorList>
            <consortium name="DOE Joint Genome Institute"/>
            <person name="Ahrendt S."/>
            <person name="Looney B.P."/>
            <person name="Miyauchi S."/>
            <person name="Morin E."/>
            <person name="Drula E."/>
            <person name="Courty P.E."/>
            <person name="Chicoki N."/>
            <person name="Fauchery L."/>
            <person name="Kohler A."/>
            <person name="Kuo A."/>
            <person name="Labutti K."/>
            <person name="Pangilinan J."/>
            <person name="Lipzen A."/>
            <person name="Riley R."/>
            <person name="Andreopoulos W."/>
            <person name="He G."/>
            <person name="Johnson J."/>
            <person name="Barry K.W."/>
            <person name="Grigoriev I.V."/>
            <person name="Nagy L."/>
            <person name="Hibbett D."/>
            <person name="Henrissat B."/>
            <person name="Matheny P.B."/>
            <person name="Labbe J."/>
            <person name="Martin F."/>
        </authorList>
    </citation>
    <scope>NUCLEOTIDE SEQUENCE</scope>
    <source>
        <strain evidence="1">EC-137</strain>
    </source>
</reference>
<dbReference type="EMBL" id="MU273882">
    <property type="protein sequence ID" value="KAI0027550.1"/>
    <property type="molecule type" value="Genomic_DNA"/>
</dbReference>
<proteinExistence type="predicted"/>
<evidence type="ECO:0000313" key="2">
    <source>
        <dbReference type="Proteomes" id="UP000814128"/>
    </source>
</evidence>